<dbReference type="FunCoup" id="A0A7M7TGT2">
    <property type="interactions" value="128"/>
</dbReference>
<feature type="transmembrane region" description="Helical" evidence="6">
    <location>
        <begin position="325"/>
        <end position="351"/>
    </location>
</feature>
<feature type="region of interest" description="Disordered" evidence="5">
    <location>
        <begin position="1"/>
        <end position="42"/>
    </location>
</feature>
<dbReference type="OMA" id="IVPTGNM"/>
<keyword evidence="2 6" id="KW-0812">Transmembrane</keyword>
<dbReference type="FunFam" id="1.20.1740.10:FF:000178">
    <property type="entry name" value="Uncharacterized protein"/>
    <property type="match status" value="1"/>
</dbReference>
<reference evidence="8" key="1">
    <citation type="submission" date="2015-02" db="EMBL/GenBank/DDBJ databases">
        <title>Genome sequencing for Strongylocentrotus purpuratus.</title>
        <authorList>
            <person name="Murali S."/>
            <person name="Liu Y."/>
            <person name="Vee V."/>
            <person name="English A."/>
            <person name="Wang M."/>
            <person name="Skinner E."/>
            <person name="Han Y."/>
            <person name="Muzny D.M."/>
            <person name="Worley K.C."/>
            <person name="Gibbs R.A."/>
        </authorList>
    </citation>
    <scope>NUCLEOTIDE SEQUENCE</scope>
</reference>
<feature type="transmembrane region" description="Helical" evidence="6">
    <location>
        <begin position="372"/>
        <end position="390"/>
    </location>
</feature>
<evidence type="ECO:0000313" key="8">
    <source>
        <dbReference type="Proteomes" id="UP000007110"/>
    </source>
</evidence>
<dbReference type="Pfam" id="PF13520">
    <property type="entry name" value="AA_permease_2"/>
    <property type="match status" value="1"/>
</dbReference>
<feature type="transmembrane region" description="Helical" evidence="6">
    <location>
        <begin position="51"/>
        <end position="71"/>
    </location>
</feature>
<feature type="transmembrane region" description="Helical" evidence="6">
    <location>
        <begin position="280"/>
        <end position="299"/>
    </location>
</feature>
<dbReference type="PANTHER" id="PTHR11785">
    <property type="entry name" value="AMINO ACID TRANSPORTER"/>
    <property type="match status" value="1"/>
</dbReference>
<comment type="subcellular location">
    <subcellularLocation>
        <location evidence="1">Membrane</location>
        <topology evidence="1">Multi-pass membrane protein</topology>
    </subcellularLocation>
</comment>
<protein>
    <submittedName>
        <fullName evidence="7">Uncharacterized protein</fullName>
    </submittedName>
</protein>
<evidence type="ECO:0000256" key="1">
    <source>
        <dbReference type="ARBA" id="ARBA00004141"/>
    </source>
</evidence>
<dbReference type="KEGG" id="spu:585434"/>
<feature type="transmembrane region" description="Helical" evidence="6">
    <location>
        <begin position="432"/>
        <end position="453"/>
    </location>
</feature>
<name>A0A7M7TGT2_STRPU</name>
<dbReference type="RefSeq" id="XP_790356.2">
    <property type="nucleotide sequence ID" value="XM_785263.5"/>
</dbReference>
<dbReference type="GO" id="GO:0016020">
    <property type="term" value="C:membrane"/>
    <property type="evidence" value="ECO:0007669"/>
    <property type="project" value="UniProtKB-SubCell"/>
</dbReference>
<dbReference type="OrthoDB" id="10062876at2759"/>
<dbReference type="GO" id="GO:0015179">
    <property type="term" value="F:L-amino acid transmembrane transporter activity"/>
    <property type="evidence" value="ECO:0000318"/>
    <property type="project" value="GO_Central"/>
</dbReference>
<keyword evidence="8" id="KW-1185">Reference proteome</keyword>
<dbReference type="GeneID" id="585434"/>
<reference evidence="7" key="2">
    <citation type="submission" date="2021-01" db="UniProtKB">
        <authorList>
            <consortium name="EnsemblMetazoa"/>
        </authorList>
    </citation>
    <scope>IDENTIFICATION</scope>
</reference>
<dbReference type="AlphaFoldDB" id="A0A7M7TGT2"/>
<sequence>MVLESDQNGGGDAPRAAVSQPAGAHDDKHDVPESKGDSSNDDSRIALKPEIGLFSSCTIIVGCIVGSGIFLSPKNVLDNAGSVGMSMVVWVVSGIFSLIGALCFAELGTTIPKSGGEYAYIMASFGDLPAFVLLWVTLIIINPTGQTIVALTFAYYVVQPFYPTEDCPPPDIFVRLMAILCLALLTFVNSWSVPWATRVQDVFTVAKILALVIIIGTGLVYICQGKTENFQKPFEGSKNGESIALAFYGGLFAYAAWNYLNYLTEEIKDPIKNLPRGIMISMPMVTIIYVLANVAYFAVLSPEELAASNAVAVTFGKKVFGRMAWIMPVSVAMSTFGGVNGGFLSLSRLFFVGAREGQLPEWLAMIQVNRKTPMPSLVFTCIMSIVYVFVPTIDSLLNYFSFMTWLSIGAAVVGLIYLRITQPNLERPIKFNILLPITFVLACIFLVIMGTVAAPMDTLIGLAITLTGFPVYFLCVWYKKKPLFILNMNRKITHCVQKLLVVVGEEKEA</sequence>
<keyword evidence="3 6" id="KW-1133">Transmembrane helix</keyword>
<feature type="transmembrane region" description="Helical" evidence="6">
    <location>
        <begin position="396"/>
        <end position="420"/>
    </location>
</feature>
<evidence type="ECO:0000256" key="5">
    <source>
        <dbReference type="SAM" id="MobiDB-lite"/>
    </source>
</evidence>
<dbReference type="Gene3D" id="1.20.1740.10">
    <property type="entry name" value="Amino acid/polyamine transporter I"/>
    <property type="match status" value="1"/>
</dbReference>
<organism evidence="7 8">
    <name type="scientific">Strongylocentrotus purpuratus</name>
    <name type="common">Purple sea urchin</name>
    <dbReference type="NCBI Taxonomy" id="7668"/>
    <lineage>
        <taxon>Eukaryota</taxon>
        <taxon>Metazoa</taxon>
        <taxon>Echinodermata</taxon>
        <taxon>Eleutherozoa</taxon>
        <taxon>Echinozoa</taxon>
        <taxon>Echinoidea</taxon>
        <taxon>Euechinoidea</taxon>
        <taxon>Echinacea</taxon>
        <taxon>Camarodonta</taxon>
        <taxon>Echinidea</taxon>
        <taxon>Strongylocentrotidae</taxon>
        <taxon>Strongylocentrotus</taxon>
    </lineage>
</organism>
<feature type="transmembrane region" description="Helical" evidence="6">
    <location>
        <begin position="202"/>
        <end position="222"/>
    </location>
</feature>
<feature type="transmembrane region" description="Helical" evidence="6">
    <location>
        <begin position="459"/>
        <end position="478"/>
    </location>
</feature>
<dbReference type="GO" id="GO:0003333">
    <property type="term" value="P:amino acid transmembrane transport"/>
    <property type="evidence" value="ECO:0000318"/>
    <property type="project" value="GO_Central"/>
</dbReference>
<dbReference type="EnsemblMetazoa" id="XM_785263">
    <property type="protein sequence ID" value="XP_790356"/>
    <property type="gene ID" value="LOC585434"/>
</dbReference>
<evidence type="ECO:0000256" key="4">
    <source>
        <dbReference type="ARBA" id="ARBA00023136"/>
    </source>
</evidence>
<accession>A0A7M7TGT2</accession>
<evidence type="ECO:0000256" key="6">
    <source>
        <dbReference type="SAM" id="Phobius"/>
    </source>
</evidence>
<dbReference type="Proteomes" id="UP000007110">
    <property type="component" value="Unassembled WGS sequence"/>
</dbReference>
<evidence type="ECO:0000256" key="2">
    <source>
        <dbReference type="ARBA" id="ARBA00022692"/>
    </source>
</evidence>
<keyword evidence="4 6" id="KW-0472">Membrane</keyword>
<feature type="transmembrane region" description="Helical" evidence="6">
    <location>
        <begin position="172"/>
        <end position="190"/>
    </location>
</feature>
<feature type="transmembrane region" description="Helical" evidence="6">
    <location>
        <begin position="83"/>
        <end position="107"/>
    </location>
</feature>
<dbReference type="InterPro" id="IPR002293">
    <property type="entry name" value="AA/rel_permease1"/>
</dbReference>
<evidence type="ECO:0000313" key="7">
    <source>
        <dbReference type="EnsemblMetazoa" id="XP_790356"/>
    </source>
</evidence>
<feature type="transmembrane region" description="Helical" evidence="6">
    <location>
        <begin position="242"/>
        <end position="260"/>
    </location>
</feature>
<feature type="compositionally biased region" description="Basic and acidic residues" evidence="5">
    <location>
        <begin position="24"/>
        <end position="42"/>
    </location>
</feature>
<dbReference type="PANTHER" id="PTHR11785:SF528">
    <property type="entry name" value="AMINO ACID TRANSPORTER PROTEIN JHI-21"/>
    <property type="match status" value="1"/>
</dbReference>
<dbReference type="PIRSF" id="PIRSF006060">
    <property type="entry name" value="AA_transporter"/>
    <property type="match status" value="1"/>
</dbReference>
<dbReference type="InterPro" id="IPR050598">
    <property type="entry name" value="AminoAcid_Transporter"/>
</dbReference>
<evidence type="ECO:0000256" key="3">
    <source>
        <dbReference type="ARBA" id="ARBA00022989"/>
    </source>
</evidence>
<proteinExistence type="predicted"/>
<dbReference type="InParanoid" id="A0A7M7TGT2"/>